<accession>T0L8T9</accession>
<gene>
    <name evidence="2" type="ORF">CGLO_12771</name>
</gene>
<organism evidence="2 3">
    <name type="scientific">Colletotrichum gloeosporioides (strain Cg-14)</name>
    <name type="common">Anthracnose fungus</name>
    <name type="synonym">Glomerella cingulata</name>
    <dbReference type="NCBI Taxonomy" id="1237896"/>
    <lineage>
        <taxon>Eukaryota</taxon>
        <taxon>Fungi</taxon>
        <taxon>Dikarya</taxon>
        <taxon>Ascomycota</taxon>
        <taxon>Pezizomycotina</taxon>
        <taxon>Sordariomycetes</taxon>
        <taxon>Hypocreomycetidae</taxon>
        <taxon>Glomerellales</taxon>
        <taxon>Glomerellaceae</taxon>
        <taxon>Colletotrichum</taxon>
        <taxon>Colletotrichum gloeosporioides species complex</taxon>
    </lineage>
</organism>
<feature type="region of interest" description="Disordered" evidence="1">
    <location>
        <begin position="549"/>
        <end position="574"/>
    </location>
</feature>
<dbReference type="eggNOG" id="ENOG502T357">
    <property type="taxonomic scope" value="Eukaryota"/>
</dbReference>
<protein>
    <submittedName>
        <fullName evidence="2">F-box domain-containing protein</fullName>
    </submittedName>
</protein>
<proteinExistence type="predicted"/>
<evidence type="ECO:0000256" key="1">
    <source>
        <dbReference type="SAM" id="MobiDB-lite"/>
    </source>
</evidence>
<dbReference type="Gene3D" id="3.80.10.10">
    <property type="entry name" value="Ribonuclease Inhibitor"/>
    <property type="match status" value="1"/>
</dbReference>
<comment type="caution">
    <text evidence="2">The sequence shown here is derived from an EMBL/GenBank/DDBJ whole genome shotgun (WGS) entry which is preliminary data.</text>
</comment>
<dbReference type="EMBL" id="AMYD01002744">
    <property type="protein sequence ID" value="EQB48031.1"/>
    <property type="molecule type" value="Genomic_DNA"/>
</dbReference>
<dbReference type="Proteomes" id="UP000015530">
    <property type="component" value="Unassembled WGS sequence"/>
</dbReference>
<dbReference type="InterPro" id="IPR032675">
    <property type="entry name" value="LRR_dom_sf"/>
</dbReference>
<reference evidence="3" key="1">
    <citation type="journal article" date="2013" name="Mol. Plant Microbe Interact.">
        <title>Global aspects of pacC regulation of pathogenicity genes in Colletotrichum gloeosporioides as revealed by transcriptome analysis.</title>
        <authorList>
            <person name="Alkan N."/>
            <person name="Meng X."/>
            <person name="Friedlander G."/>
            <person name="Reuveni E."/>
            <person name="Sukno S."/>
            <person name="Sherman A."/>
            <person name="Thon M."/>
            <person name="Fluhr R."/>
            <person name="Prusky D."/>
        </authorList>
    </citation>
    <scope>NUCLEOTIDE SEQUENCE [LARGE SCALE GENOMIC DNA]</scope>
    <source>
        <strain evidence="3">Cg-14</strain>
    </source>
</reference>
<dbReference type="OMA" id="AERCFVM"/>
<evidence type="ECO:0000313" key="2">
    <source>
        <dbReference type="EMBL" id="EQB48031.1"/>
    </source>
</evidence>
<dbReference type="AlphaFoldDB" id="T0L8T9"/>
<name>T0L8T9_COLGC</name>
<evidence type="ECO:0000313" key="3">
    <source>
        <dbReference type="Proteomes" id="UP000015530"/>
    </source>
</evidence>
<dbReference type="HOGENOM" id="CLU_025527_0_0_1"/>
<sequence length="574" mass="65653">MTSDHPSALQQNNAFAFDGTVDKTLTSPLDANSEAALLAPTSTSLPLYLNPSLTLSCSFMWKRHLLANGYRILPPLTSSKMLREIDERAVAASRCISKRFDAIATPVTYQTLRLNERIVAPDAEALFPNLLRHVSTFTNHVVVRSDLDPDGIRRVLDRVQRLKTVRWQYVDAEFRSGRLWLPSDVLNPQHTRFNGTKLFVEDLPLREFEGQLRDTYVRAIPTDLLVSLKLASPAPPLTTRLNSLKQLLLLSRRLQTFHYEDRGQGTNFKFANGERMPPLKDLVLKSYDWNHSKEETRACWDFAHLESLDLISVPVFNFLSSVDFTDLTGLRRLHCEDYSAHLVDKRQEATGGMYLLVANHIRALQTLSITCHVQLFPLDGILRHGNSLQELRFRDHVGFGEEDRRCPTLWAEDIATLAQGLPYVHTLELDMDVALCDPPQFLRALCSFRSLQTLTLHVQTVLHPLEVVHPGMDRDYDAAVRTFQFLLSGREHTNPELPWKQITINVGGWRKVMVRRFSAAWRRQNENGVYAERCFVLERNEYGQMNYREETSVEGRSSTPTPDPPTPNMDTDYD</sequence>
<dbReference type="OrthoDB" id="3594971at2759"/>